<comment type="caution">
    <text evidence="7">The sequence shown here is derived from an EMBL/GenBank/DDBJ whole genome shotgun (WGS) entry which is preliminary data.</text>
</comment>
<evidence type="ECO:0000256" key="4">
    <source>
        <dbReference type="ARBA" id="ARBA00022989"/>
    </source>
</evidence>
<evidence type="ECO:0000256" key="6">
    <source>
        <dbReference type="RuleBase" id="RU363108"/>
    </source>
</evidence>
<keyword evidence="8" id="KW-1185">Reference proteome</keyword>
<feature type="transmembrane region" description="Helical" evidence="6">
    <location>
        <begin position="12"/>
        <end position="34"/>
    </location>
</feature>
<keyword evidence="2 6" id="KW-1003">Cell membrane</keyword>
<comment type="similarity">
    <text evidence="6">Belongs to the insect chemoreceptor superfamily. Gustatory receptor (GR) family.</text>
</comment>
<evidence type="ECO:0000256" key="2">
    <source>
        <dbReference type="ARBA" id="ARBA00022475"/>
    </source>
</evidence>
<comment type="subcellular location">
    <subcellularLocation>
        <location evidence="1 6">Cell membrane</location>
        <topology evidence="1 6">Multi-pass membrane protein</topology>
    </subcellularLocation>
</comment>
<keyword evidence="6" id="KW-0675">Receptor</keyword>
<evidence type="ECO:0000256" key="1">
    <source>
        <dbReference type="ARBA" id="ARBA00004651"/>
    </source>
</evidence>
<accession>A0AAD4PKJ3</accession>
<evidence type="ECO:0000256" key="3">
    <source>
        <dbReference type="ARBA" id="ARBA00022692"/>
    </source>
</evidence>
<feature type="non-terminal residue" evidence="7">
    <location>
        <position position="390"/>
    </location>
</feature>
<dbReference type="EMBL" id="JAJJHW010002585">
    <property type="protein sequence ID" value="KAH8370223.1"/>
    <property type="molecule type" value="Genomic_DNA"/>
</dbReference>
<protein>
    <recommendedName>
        <fullName evidence="6">Gustatory receptor</fullName>
    </recommendedName>
</protein>
<dbReference type="GO" id="GO:0050909">
    <property type="term" value="P:sensory perception of taste"/>
    <property type="evidence" value="ECO:0007669"/>
    <property type="project" value="InterPro"/>
</dbReference>
<name>A0AAD4PKJ3_9MUSC</name>
<gene>
    <name evidence="7" type="ORF">KR093_002686</name>
</gene>
<keyword evidence="3 6" id="KW-0812">Transmembrane</keyword>
<feature type="transmembrane region" description="Helical" evidence="6">
    <location>
        <begin position="193"/>
        <end position="214"/>
    </location>
</feature>
<dbReference type="Pfam" id="PF08395">
    <property type="entry name" value="7tm_7"/>
    <property type="match status" value="1"/>
</dbReference>
<organism evidence="7 8">
    <name type="scientific">Drosophila rubida</name>
    <dbReference type="NCBI Taxonomy" id="30044"/>
    <lineage>
        <taxon>Eukaryota</taxon>
        <taxon>Metazoa</taxon>
        <taxon>Ecdysozoa</taxon>
        <taxon>Arthropoda</taxon>
        <taxon>Hexapoda</taxon>
        <taxon>Insecta</taxon>
        <taxon>Pterygota</taxon>
        <taxon>Neoptera</taxon>
        <taxon>Endopterygota</taxon>
        <taxon>Diptera</taxon>
        <taxon>Brachycera</taxon>
        <taxon>Muscomorpha</taxon>
        <taxon>Ephydroidea</taxon>
        <taxon>Drosophilidae</taxon>
        <taxon>Drosophila</taxon>
    </lineage>
</organism>
<feature type="transmembrane region" description="Helical" evidence="6">
    <location>
        <begin position="148"/>
        <end position="173"/>
    </location>
</feature>
<sequence length="390" mass="45164">KYSNCRINVGQTLFSLVQIVAMNWIVVSVAYFAALNGMSSYYPQRHRRSLQRSRYLQLYGICHNLLVLLGLPVLLHDLFTQNPNARAQVQSPLIRLINIIFGVFKVLLIVSCVYCANRLQTPIRRMFEKLQSMDKRCWTTAAPRELHVLLFVKLVFVVVHVALQLSFFVSRLASSPAFYLWGSLWRLTTNNMISAASLLAFLLLWQTCRCNLALQSRLEQLLRRRAQPEQVHDLLLQQQQLILIIGDFCGIFDHILFWDLLCTAFTGIQSGYYLIRILFGRRHSHLSLKTAITIASVVFHSLAEFYIVNFLAGVVEDLKERTNCILRRCRPQFESIERTTAWMMLQMSFQSTKIQIFGFGTLNRSLVFNVMAQIVAHTLYMIQHDYEDVM</sequence>
<dbReference type="AlphaFoldDB" id="A0AAD4PKJ3"/>
<dbReference type="InterPro" id="IPR013604">
    <property type="entry name" value="7TM_chemorcpt"/>
</dbReference>
<keyword evidence="6" id="KW-0807">Transducer</keyword>
<feature type="transmembrane region" description="Helical" evidence="6">
    <location>
        <begin position="55"/>
        <end position="75"/>
    </location>
</feature>
<dbReference type="Proteomes" id="UP001200034">
    <property type="component" value="Unassembled WGS sequence"/>
</dbReference>
<reference evidence="7" key="1">
    <citation type="journal article" date="2021" name="Mol. Ecol. Resour.">
        <title>Phylogenomic analyses of the genus Drosophila reveals genomic signals of climate adaptation.</title>
        <authorList>
            <person name="Li F."/>
            <person name="Rane R.V."/>
            <person name="Luria V."/>
            <person name="Xiong Z."/>
            <person name="Chen J."/>
            <person name="Li Z."/>
            <person name="Catullo R.A."/>
            <person name="Griffin P.C."/>
            <person name="Schiffer M."/>
            <person name="Pearce S."/>
            <person name="Lee S.F."/>
            <person name="McElroy K."/>
            <person name="Stocker A."/>
            <person name="Shirriffs J."/>
            <person name="Cockerell F."/>
            <person name="Coppin C."/>
            <person name="Sgro C.M."/>
            <person name="Karger A."/>
            <person name="Cain J.W."/>
            <person name="Weber J.A."/>
            <person name="Santpere G."/>
            <person name="Kirschner M.W."/>
            <person name="Hoffmann A.A."/>
            <person name="Oakeshott J.G."/>
            <person name="Zhang G."/>
        </authorList>
    </citation>
    <scope>NUCLEOTIDE SEQUENCE</scope>
    <source>
        <strain evidence="7">BGI-SZ-2011g</strain>
    </source>
</reference>
<comment type="caution">
    <text evidence="6">Lacks conserved residue(s) required for the propagation of feature annotation.</text>
</comment>
<dbReference type="GO" id="GO:0007165">
    <property type="term" value="P:signal transduction"/>
    <property type="evidence" value="ECO:0007669"/>
    <property type="project" value="UniProtKB-KW"/>
</dbReference>
<keyword evidence="4 6" id="KW-1133">Transmembrane helix</keyword>
<dbReference type="GO" id="GO:0005886">
    <property type="term" value="C:plasma membrane"/>
    <property type="evidence" value="ECO:0007669"/>
    <property type="project" value="UniProtKB-SubCell"/>
</dbReference>
<evidence type="ECO:0000313" key="7">
    <source>
        <dbReference type="EMBL" id="KAH8370223.1"/>
    </source>
</evidence>
<evidence type="ECO:0000313" key="8">
    <source>
        <dbReference type="Proteomes" id="UP001200034"/>
    </source>
</evidence>
<comment type="function">
    <text evidence="6">Gustatory receptor which mediates acceptance or avoidance behavior, depending on its substrates.</text>
</comment>
<feature type="transmembrane region" description="Helical" evidence="6">
    <location>
        <begin position="95"/>
        <end position="116"/>
    </location>
</feature>
<proteinExistence type="inferred from homology"/>
<keyword evidence="5 6" id="KW-0472">Membrane</keyword>
<evidence type="ECO:0000256" key="5">
    <source>
        <dbReference type="ARBA" id="ARBA00023136"/>
    </source>
</evidence>